<protein>
    <submittedName>
        <fullName evidence="5">CLUMA_CG003813, isoform A</fullName>
    </submittedName>
</protein>
<evidence type="ECO:0000313" key="5">
    <source>
        <dbReference type="EMBL" id="CRK90095.1"/>
    </source>
</evidence>
<gene>
    <name evidence="5" type="ORF">CLUMA_CG003813</name>
</gene>
<dbReference type="Gene3D" id="2.40.10.10">
    <property type="entry name" value="Trypsin-like serine proteases"/>
    <property type="match status" value="1"/>
</dbReference>
<feature type="signal peptide" evidence="3">
    <location>
        <begin position="1"/>
        <end position="17"/>
    </location>
</feature>
<keyword evidence="1" id="KW-1015">Disulfide bond</keyword>
<evidence type="ECO:0000256" key="3">
    <source>
        <dbReference type="SAM" id="SignalP"/>
    </source>
</evidence>
<dbReference type="STRING" id="568069.A0A1J1HPW6"/>
<dbReference type="InterPro" id="IPR009003">
    <property type="entry name" value="Peptidase_S1_PA"/>
</dbReference>
<sequence length="248" mass="26927">MKFLFVALVLQLTLSDAMHNSEPAENLPYYAYVTFVNAQMEFYGGGALISGIHVLTCGANVQGFTMWRVSVGSNRRSQHQNFITTQAVAHPNYAEANNVRMNDIGIITLLQPVVFSASIFPIALGPVFGDEEPSPMLNIQSLIMGFAGNLTAGTQGLENLTQGHVRTTDVATCVALYPASDLIQHFCAEDRSVGSNFCLGDQGGPVTTMARGREIMVGIQSLPGCTIRPSLYIRVSSYREWIRSETGV</sequence>
<organism evidence="5 6">
    <name type="scientific">Clunio marinus</name>
    <dbReference type="NCBI Taxonomy" id="568069"/>
    <lineage>
        <taxon>Eukaryota</taxon>
        <taxon>Metazoa</taxon>
        <taxon>Ecdysozoa</taxon>
        <taxon>Arthropoda</taxon>
        <taxon>Hexapoda</taxon>
        <taxon>Insecta</taxon>
        <taxon>Pterygota</taxon>
        <taxon>Neoptera</taxon>
        <taxon>Endopterygota</taxon>
        <taxon>Diptera</taxon>
        <taxon>Nematocera</taxon>
        <taxon>Chironomoidea</taxon>
        <taxon>Chironomidae</taxon>
        <taxon>Clunio</taxon>
    </lineage>
</organism>
<dbReference type="PROSITE" id="PS50240">
    <property type="entry name" value="TRYPSIN_DOM"/>
    <property type="match status" value="1"/>
</dbReference>
<dbReference type="OrthoDB" id="6261922at2759"/>
<name>A0A1J1HPW6_9DIPT</name>
<dbReference type="Pfam" id="PF00089">
    <property type="entry name" value="Trypsin"/>
    <property type="match status" value="1"/>
</dbReference>
<dbReference type="GO" id="GO:0004252">
    <property type="term" value="F:serine-type endopeptidase activity"/>
    <property type="evidence" value="ECO:0007669"/>
    <property type="project" value="InterPro"/>
</dbReference>
<dbReference type="PANTHER" id="PTHR24250:SF27">
    <property type="entry name" value="ELASTASE 2 LIKE"/>
    <property type="match status" value="1"/>
</dbReference>
<dbReference type="EMBL" id="CVRI01000016">
    <property type="protein sequence ID" value="CRK90095.1"/>
    <property type="molecule type" value="Genomic_DNA"/>
</dbReference>
<proteinExistence type="inferred from homology"/>
<accession>A0A1J1HPW6</accession>
<dbReference type="SUPFAM" id="SSF50494">
    <property type="entry name" value="Trypsin-like serine proteases"/>
    <property type="match status" value="1"/>
</dbReference>
<evidence type="ECO:0000313" key="6">
    <source>
        <dbReference type="Proteomes" id="UP000183832"/>
    </source>
</evidence>
<evidence type="ECO:0000259" key="4">
    <source>
        <dbReference type="PROSITE" id="PS50240"/>
    </source>
</evidence>
<dbReference type="PANTHER" id="PTHR24250">
    <property type="entry name" value="CHYMOTRYPSIN-RELATED"/>
    <property type="match status" value="1"/>
</dbReference>
<feature type="domain" description="Peptidase S1" evidence="4">
    <location>
        <begin position="14"/>
        <end position="247"/>
    </location>
</feature>
<dbReference type="InterPro" id="IPR001254">
    <property type="entry name" value="Trypsin_dom"/>
</dbReference>
<evidence type="ECO:0000256" key="1">
    <source>
        <dbReference type="ARBA" id="ARBA00023157"/>
    </source>
</evidence>
<dbReference type="InterPro" id="IPR043504">
    <property type="entry name" value="Peptidase_S1_PA_chymotrypsin"/>
</dbReference>
<dbReference type="AlphaFoldDB" id="A0A1J1HPW6"/>
<reference evidence="5 6" key="1">
    <citation type="submission" date="2015-04" db="EMBL/GenBank/DDBJ databases">
        <authorList>
            <person name="Syromyatnikov M.Y."/>
            <person name="Popov V.N."/>
        </authorList>
    </citation>
    <scope>NUCLEOTIDE SEQUENCE [LARGE SCALE GENOMIC DNA]</scope>
</reference>
<comment type="similarity">
    <text evidence="2">Belongs to the peptidase S1 family. CLIP subfamily.</text>
</comment>
<dbReference type="SMART" id="SM00020">
    <property type="entry name" value="Tryp_SPc"/>
    <property type="match status" value="1"/>
</dbReference>
<dbReference type="GO" id="GO:0006508">
    <property type="term" value="P:proteolysis"/>
    <property type="evidence" value="ECO:0007669"/>
    <property type="project" value="InterPro"/>
</dbReference>
<keyword evidence="3" id="KW-0732">Signal</keyword>
<dbReference type="Proteomes" id="UP000183832">
    <property type="component" value="Unassembled WGS sequence"/>
</dbReference>
<evidence type="ECO:0000256" key="2">
    <source>
        <dbReference type="ARBA" id="ARBA00024195"/>
    </source>
</evidence>
<feature type="chain" id="PRO_5012023513" evidence="3">
    <location>
        <begin position="18"/>
        <end position="248"/>
    </location>
</feature>
<keyword evidence="6" id="KW-1185">Reference proteome</keyword>